<dbReference type="PANTHER" id="PTHR11362">
    <property type="entry name" value="PHOSPHATIDYLETHANOLAMINE-BINDING PROTEIN"/>
    <property type="match status" value="1"/>
</dbReference>
<evidence type="ECO:0000256" key="1">
    <source>
        <dbReference type="ARBA" id="ARBA00004173"/>
    </source>
</evidence>
<dbReference type="PANTHER" id="PTHR11362:SF133">
    <property type="entry name" value="LARGE RIBOSOMAL SUBUNIT PROTEIN ML38"/>
    <property type="match status" value="1"/>
</dbReference>
<dbReference type="InterPro" id="IPR008914">
    <property type="entry name" value="PEBP"/>
</dbReference>
<gene>
    <name evidence="10" type="ORF">SPHA_76943</name>
</gene>
<evidence type="ECO:0000256" key="9">
    <source>
        <dbReference type="ARBA" id="ARBA00041206"/>
    </source>
</evidence>
<evidence type="ECO:0000256" key="3">
    <source>
        <dbReference type="ARBA" id="ARBA00022980"/>
    </source>
</evidence>
<evidence type="ECO:0000256" key="6">
    <source>
        <dbReference type="ARBA" id="ARBA00023274"/>
    </source>
</evidence>
<evidence type="ECO:0000256" key="5">
    <source>
        <dbReference type="ARBA" id="ARBA00023128"/>
    </source>
</evidence>
<evidence type="ECO:0000256" key="2">
    <source>
        <dbReference type="ARBA" id="ARBA00022946"/>
    </source>
</evidence>
<comment type="subcellular location">
    <subcellularLocation>
        <location evidence="1">Mitochondrion</location>
    </subcellularLocation>
</comment>
<evidence type="ECO:0000313" key="10">
    <source>
        <dbReference type="EMBL" id="CAE1327489.1"/>
    </source>
</evidence>
<dbReference type="CDD" id="cd00866">
    <property type="entry name" value="PEBP_euk"/>
    <property type="match status" value="1"/>
</dbReference>
<dbReference type="Proteomes" id="UP000597762">
    <property type="component" value="Unassembled WGS sequence"/>
</dbReference>
<organism evidence="10 11">
    <name type="scientific">Acanthosepion pharaonis</name>
    <name type="common">Pharaoh cuttlefish</name>
    <name type="synonym">Sepia pharaonis</name>
    <dbReference type="NCBI Taxonomy" id="158019"/>
    <lineage>
        <taxon>Eukaryota</taxon>
        <taxon>Metazoa</taxon>
        <taxon>Spiralia</taxon>
        <taxon>Lophotrochozoa</taxon>
        <taxon>Mollusca</taxon>
        <taxon>Cephalopoda</taxon>
        <taxon>Coleoidea</taxon>
        <taxon>Decapodiformes</taxon>
        <taxon>Sepiida</taxon>
        <taxon>Sepiina</taxon>
        <taxon>Sepiidae</taxon>
        <taxon>Acanthosepion</taxon>
    </lineage>
</organism>
<name>A0A812ENK7_ACAPH</name>
<keyword evidence="2" id="KW-0809">Transit peptide</keyword>
<comment type="similarity">
    <text evidence="7">Belongs to the phosphatidylethanolamine-binding protein family. Mitochondrion-specific ribosomal protein mL38 subfamily.</text>
</comment>
<dbReference type="FunFam" id="3.90.280.10:FF:000002">
    <property type="entry name" value="39S ribosomal protein L38, mitochondrial"/>
    <property type="match status" value="1"/>
</dbReference>
<protein>
    <recommendedName>
        <fullName evidence="8">Large ribosomal subunit protein mL38</fullName>
    </recommendedName>
    <alternativeName>
        <fullName evidence="9">39S ribosomal protein L38, mitochondrial</fullName>
    </alternativeName>
</protein>
<dbReference type="SUPFAM" id="SSF49777">
    <property type="entry name" value="PEBP-like"/>
    <property type="match status" value="1"/>
</dbReference>
<evidence type="ECO:0000256" key="8">
    <source>
        <dbReference type="ARBA" id="ARBA00039444"/>
    </source>
</evidence>
<proteinExistence type="inferred from homology"/>
<dbReference type="InterPro" id="IPR035810">
    <property type="entry name" value="PEBP_euk"/>
</dbReference>
<dbReference type="InterPro" id="IPR036610">
    <property type="entry name" value="PEBP-like_sf"/>
</dbReference>
<dbReference type="AlphaFoldDB" id="A0A812ENK7"/>
<keyword evidence="4" id="KW-0175">Coiled coil</keyword>
<sequence>MAATFCFGLRSLMTHTRTKTLRTSRVTQVASFYSRPPMKLGKTFKEQMEELNKKDPILNPDIYIGLPVSIKKKISNMERKLWKHDRKQLEQESRLQKLNIPLEKVNEEWKKTNWNRDMHTIARHYAIFRDLFDNATFYPQPCLRIFYDYDEEFLTPVYNGNKILPSEAAVPPYVMIDVSSEEKNTLWTLVLLSPDGHLQDNTSEYLHWFVGNIPGGEIGKGDVICDYLQPFPVKGTGYHRYVFILYKQEKKLDFSKELRSPKCKSLEERTFKNFNFYQKHQDDLTPASLAFFQCEWDNSVTQVFHDLLGMPEPSFEFIWPAKYIPEQKKWPHKKPFNRYLDRYKDVKEIQEEVLKEKLKRTSPFKGPTPQPKYPNIYRIPMSKPKWLRTKIEKMRLGEEQWKDLYQ</sequence>
<keyword evidence="3" id="KW-0689">Ribosomal protein</keyword>
<evidence type="ECO:0000313" key="11">
    <source>
        <dbReference type="Proteomes" id="UP000597762"/>
    </source>
</evidence>
<accession>A0A812ENK7</accession>
<dbReference type="OrthoDB" id="2153661at2759"/>
<keyword evidence="11" id="KW-1185">Reference proteome</keyword>
<comment type="caution">
    <text evidence="10">The sequence shown here is derived from an EMBL/GenBank/DDBJ whole genome shotgun (WGS) entry which is preliminary data.</text>
</comment>
<dbReference type="Pfam" id="PF01161">
    <property type="entry name" value="PBP"/>
    <property type="match status" value="1"/>
</dbReference>
<keyword evidence="5" id="KW-0496">Mitochondrion</keyword>
<evidence type="ECO:0000256" key="7">
    <source>
        <dbReference type="ARBA" id="ARBA00038016"/>
    </source>
</evidence>
<dbReference type="GO" id="GO:0005762">
    <property type="term" value="C:mitochondrial large ribosomal subunit"/>
    <property type="evidence" value="ECO:0007669"/>
    <property type="project" value="TreeGrafter"/>
</dbReference>
<dbReference type="Gene3D" id="3.90.280.10">
    <property type="entry name" value="PEBP-like"/>
    <property type="match status" value="1"/>
</dbReference>
<reference evidence="10" key="1">
    <citation type="submission" date="2021-01" db="EMBL/GenBank/DDBJ databases">
        <authorList>
            <person name="Li R."/>
            <person name="Bekaert M."/>
        </authorList>
    </citation>
    <scope>NUCLEOTIDE SEQUENCE</scope>
    <source>
        <strain evidence="10">Farmed</strain>
    </source>
</reference>
<keyword evidence="6" id="KW-0687">Ribonucleoprotein</keyword>
<dbReference type="EMBL" id="CAHIKZ030005499">
    <property type="protein sequence ID" value="CAE1327489.1"/>
    <property type="molecule type" value="Genomic_DNA"/>
</dbReference>
<dbReference type="GO" id="GO:0005743">
    <property type="term" value="C:mitochondrial inner membrane"/>
    <property type="evidence" value="ECO:0007669"/>
    <property type="project" value="UniProtKB-ARBA"/>
</dbReference>
<evidence type="ECO:0000256" key="4">
    <source>
        <dbReference type="ARBA" id="ARBA00023054"/>
    </source>
</evidence>